<dbReference type="Proteomes" id="UP000050277">
    <property type="component" value="Unassembled WGS sequence"/>
</dbReference>
<keyword evidence="3" id="KW-1185">Reference proteome</keyword>
<keyword evidence="1" id="KW-0732">Signal</keyword>
<feature type="signal peptide" evidence="1">
    <location>
        <begin position="1"/>
        <end position="23"/>
    </location>
</feature>
<accession>A0A0P6Y2F8</accession>
<proteinExistence type="predicted"/>
<evidence type="ECO:0000313" key="3">
    <source>
        <dbReference type="Proteomes" id="UP000050277"/>
    </source>
</evidence>
<gene>
    <name evidence="2" type="ORF">SE18_00620</name>
</gene>
<dbReference type="AlphaFoldDB" id="A0A0P6Y2F8"/>
<comment type="caution">
    <text evidence="2">The sequence shown here is derived from an EMBL/GenBank/DDBJ whole genome shotgun (WGS) entry which is preliminary data.</text>
</comment>
<protein>
    <submittedName>
        <fullName evidence="2">Uncharacterized protein</fullName>
    </submittedName>
</protein>
<evidence type="ECO:0000313" key="2">
    <source>
        <dbReference type="EMBL" id="KPL91894.1"/>
    </source>
</evidence>
<reference evidence="2 3" key="1">
    <citation type="submission" date="2015-07" db="EMBL/GenBank/DDBJ databases">
        <title>Whole genome sequence of Herpetosiphon geysericola DSM 7119.</title>
        <authorList>
            <person name="Hemp J."/>
            <person name="Ward L.M."/>
            <person name="Pace L.A."/>
            <person name="Fischer W.W."/>
        </authorList>
    </citation>
    <scope>NUCLEOTIDE SEQUENCE [LARGE SCALE GENOMIC DNA]</scope>
    <source>
        <strain evidence="2 3">DSM 7119</strain>
    </source>
</reference>
<sequence>MFGHFFKTMWMAGKYFLLGLATAALTAPQTGVESRQLLKKRILGLFDQTLPTTPSTIEHDEHGAAALDKQEYWQNGAEKHSVL</sequence>
<organism evidence="2 3">
    <name type="scientific">Herpetosiphon geysericola</name>
    <dbReference type="NCBI Taxonomy" id="70996"/>
    <lineage>
        <taxon>Bacteria</taxon>
        <taxon>Bacillati</taxon>
        <taxon>Chloroflexota</taxon>
        <taxon>Chloroflexia</taxon>
        <taxon>Herpetosiphonales</taxon>
        <taxon>Herpetosiphonaceae</taxon>
        <taxon>Herpetosiphon</taxon>
    </lineage>
</organism>
<evidence type="ECO:0000256" key="1">
    <source>
        <dbReference type="SAM" id="SignalP"/>
    </source>
</evidence>
<name>A0A0P6Y2F8_9CHLR</name>
<dbReference type="STRING" id="70996.SE18_00620"/>
<dbReference type="EMBL" id="LGKP01000003">
    <property type="protein sequence ID" value="KPL91894.1"/>
    <property type="molecule type" value="Genomic_DNA"/>
</dbReference>
<feature type="chain" id="PRO_5006133338" evidence="1">
    <location>
        <begin position="24"/>
        <end position="83"/>
    </location>
</feature>
<dbReference type="OrthoDB" id="9844932at2"/>
<dbReference type="RefSeq" id="WP_054532481.1">
    <property type="nucleotide sequence ID" value="NZ_LGKP01000003.1"/>
</dbReference>